<dbReference type="SMART" id="SM00855">
    <property type="entry name" value="PGAM"/>
    <property type="match status" value="1"/>
</dbReference>
<accession>A0A1S8CH00</accession>
<dbReference type="PANTHER" id="PTHR46517">
    <property type="entry name" value="FRUCTOSE-2,6-BISPHOSPHATASE TIGAR"/>
    <property type="match status" value="1"/>
</dbReference>
<dbReference type="PANTHER" id="PTHR46517:SF1">
    <property type="entry name" value="FRUCTOSE-2,6-BISPHOSPHATASE TIGAR"/>
    <property type="match status" value="1"/>
</dbReference>
<feature type="binding site" evidence="3">
    <location>
        <position position="76"/>
    </location>
    <ligand>
        <name>substrate</name>
    </ligand>
</feature>
<evidence type="ECO:0000313" key="5">
    <source>
        <dbReference type="Proteomes" id="UP000216021"/>
    </source>
</evidence>
<gene>
    <name evidence="4" type="ORF">BMI79_18050</name>
</gene>
<sequence>MLSLSFATISNAFAAADDSVTIYFARHGKTILNTYDRVQGWADSPLTASGLETARYLGAGLKDIPFERYYTSDAGRQRETMQVILKEMGKSDVKVTELPDLREMFFGGFEGLPNPDMANAAAKKMGMASGAVMFQQAGEGKIDLITMVNAISQSDEKKEAENALQVKTRMQRALHSIVQDALKAGDKNVLAVSSGLSMLMMVSDMTDNPNKNKPLANAAVVKITYKDGKYTVTDLGDMSYVAKGKEALNKGR</sequence>
<feature type="active site" description="Proton donor/acceptor" evidence="2">
    <location>
        <position position="103"/>
    </location>
</feature>
<dbReference type="AlphaFoldDB" id="A0A1S8CH00"/>
<keyword evidence="1" id="KW-0378">Hydrolase</keyword>
<organism evidence="4 5">
    <name type="scientific">Serratia oryzae</name>
    <dbReference type="NCBI Taxonomy" id="2034155"/>
    <lineage>
        <taxon>Bacteria</taxon>
        <taxon>Pseudomonadati</taxon>
        <taxon>Pseudomonadota</taxon>
        <taxon>Gammaproteobacteria</taxon>
        <taxon>Enterobacterales</taxon>
        <taxon>Yersiniaceae</taxon>
        <taxon>Serratia</taxon>
    </lineage>
</organism>
<keyword evidence="5" id="KW-1185">Reference proteome</keyword>
<evidence type="ECO:0000256" key="2">
    <source>
        <dbReference type="PIRSR" id="PIRSR613078-1"/>
    </source>
</evidence>
<dbReference type="CDD" id="cd07067">
    <property type="entry name" value="HP_PGM_like"/>
    <property type="match status" value="1"/>
</dbReference>
<feature type="binding site" evidence="3">
    <location>
        <begin position="26"/>
        <end position="33"/>
    </location>
    <ligand>
        <name>substrate</name>
    </ligand>
</feature>
<dbReference type="GO" id="GO:0045820">
    <property type="term" value="P:negative regulation of glycolytic process"/>
    <property type="evidence" value="ECO:0007669"/>
    <property type="project" value="TreeGrafter"/>
</dbReference>
<evidence type="ECO:0000313" key="4">
    <source>
        <dbReference type="EMBL" id="OMQ20675.1"/>
    </source>
</evidence>
<dbReference type="GO" id="GO:0005829">
    <property type="term" value="C:cytosol"/>
    <property type="evidence" value="ECO:0007669"/>
    <property type="project" value="TreeGrafter"/>
</dbReference>
<feature type="active site" description="Tele-phosphohistidine intermediate" evidence="2">
    <location>
        <position position="27"/>
    </location>
</feature>
<dbReference type="EMBL" id="MOXD01000011">
    <property type="protein sequence ID" value="OMQ20675.1"/>
    <property type="molecule type" value="Genomic_DNA"/>
</dbReference>
<dbReference type="GO" id="GO:0043456">
    <property type="term" value="P:regulation of pentose-phosphate shunt"/>
    <property type="evidence" value="ECO:0007669"/>
    <property type="project" value="TreeGrafter"/>
</dbReference>
<proteinExistence type="predicted"/>
<dbReference type="STRING" id="2034155.BMI79_18050"/>
<evidence type="ECO:0000256" key="3">
    <source>
        <dbReference type="PIRSR" id="PIRSR613078-2"/>
    </source>
</evidence>
<dbReference type="InterPro" id="IPR013078">
    <property type="entry name" value="His_Pase_superF_clade-1"/>
</dbReference>
<dbReference type="Proteomes" id="UP000216021">
    <property type="component" value="Unassembled WGS sequence"/>
</dbReference>
<dbReference type="GO" id="GO:0004331">
    <property type="term" value="F:fructose-2,6-bisphosphate 2-phosphatase activity"/>
    <property type="evidence" value="ECO:0007669"/>
    <property type="project" value="TreeGrafter"/>
</dbReference>
<protein>
    <submittedName>
        <fullName evidence="4">Phosphoglycerate mutase</fullName>
    </submittedName>
</protein>
<name>A0A1S8CH00_9GAMM</name>
<dbReference type="InterPro" id="IPR051695">
    <property type="entry name" value="Phosphoglycerate_Mutase"/>
</dbReference>
<evidence type="ECO:0000256" key="1">
    <source>
        <dbReference type="ARBA" id="ARBA00022801"/>
    </source>
</evidence>
<reference evidence="4 5" key="1">
    <citation type="submission" date="2016-11" db="EMBL/GenBank/DDBJ databases">
        <title>Rahnella oryzae sp. nov., isolated from rice root.</title>
        <authorList>
            <person name="Zhang X.-X."/>
            <person name="Zhang J."/>
        </authorList>
    </citation>
    <scope>NUCLEOTIDE SEQUENCE [LARGE SCALE GENOMIC DNA]</scope>
    <source>
        <strain evidence="4 5">J11-6</strain>
    </source>
</reference>
<dbReference type="SUPFAM" id="SSF53254">
    <property type="entry name" value="Phosphoglycerate mutase-like"/>
    <property type="match status" value="1"/>
</dbReference>
<dbReference type="Gene3D" id="3.40.50.1240">
    <property type="entry name" value="Phosphoglycerate mutase-like"/>
    <property type="match status" value="1"/>
</dbReference>
<comment type="caution">
    <text evidence="4">The sequence shown here is derived from an EMBL/GenBank/DDBJ whole genome shotgun (WGS) entry which is preliminary data.</text>
</comment>
<dbReference type="InterPro" id="IPR029033">
    <property type="entry name" value="His_PPase_superfam"/>
</dbReference>
<dbReference type="Pfam" id="PF00300">
    <property type="entry name" value="His_Phos_1"/>
    <property type="match status" value="1"/>
</dbReference>